<dbReference type="RefSeq" id="WP_224829825.1">
    <property type="nucleotide sequence ID" value="NZ_JAIVEF010000027.1"/>
</dbReference>
<dbReference type="Proteomes" id="UP001595925">
    <property type="component" value="Unassembled WGS sequence"/>
</dbReference>
<comment type="caution">
    <text evidence="1">The sequence shown here is derived from an EMBL/GenBank/DDBJ whole genome shotgun (WGS) entry which is preliminary data.</text>
</comment>
<evidence type="ECO:0000313" key="2">
    <source>
        <dbReference type="Proteomes" id="UP001595925"/>
    </source>
</evidence>
<evidence type="ECO:0008006" key="3">
    <source>
        <dbReference type="Google" id="ProtNLM"/>
    </source>
</evidence>
<gene>
    <name evidence="1" type="ORF">ACFPFO_16475</name>
</gene>
<evidence type="ECO:0000313" key="1">
    <source>
        <dbReference type="EMBL" id="MFC4989321.1"/>
    </source>
</evidence>
<reference evidence="1 2" key="1">
    <citation type="journal article" date="2019" name="Int. J. Syst. Evol. Microbiol.">
        <title>The Global Catalogue of Microorganisms (GCM) 10K type strain sequencing project: providing services to taxonomists for standard genome sequencing and annotation.</title>
        <authorList>
            <consortium name="The Broad Institute Genomics Platform"/>
            <consortium name="The Broad Institute Genome Sequencing Center for Infectious Disease"/>
            <person name="Wu L."/>
            <person name="Ma J."/>
        </authorList>
    </citation>
    <scope>NUCLEOTIDE SEQUENCE [LARGE SCALE GENOMIC DNA]</scope>
    <source>
        <strain evidence="1 2">CGMCC 1.15824</strain>
    </source>
</reference>
<accession>A0ABD5QI97</accession>
<organism evidence="1 2">
    <name type="scientific">Saliphagus infecundisoli</name>
    <dbReference type="NCBI Taxonomy" id="1849069"/>
    <lineage>
        <taxon>Archaea</taxon>
        <taxon>Methanobacteriati</taxon>
        <taxon>Methanobacteriota</taxon>
        <taxon>Stenosarchaea group</taxon>
        <taxon>Halobacteria</taxon>
        <taxon>Halobacteriales</taxon>
        <taxon>Natrialbaceae</taxon>
        <taxon>Saliphagus</taxon>
    </lineage>
</organism>
<keyword evidence="2" id="KW-1185">Reference proteome</keyword>
<dbReference type="EMBL" id="JBHSJG010000046">
    <property type="protein sequence ID" value="MFC4989321.1"/>
    <property type="molecule type" value="Genomic_DNA"/>
</dbReference>
<dbReference type="InterPro" id="IPR046342">
    <property type="entry name" value="CBS_dom_sf"/>
</dbReference>
<protein>
    <recommendedName>
        <fullName evidence="3">CBS domain-containing protein</fullName>
    </recommendedName>
</protein>
<sequence>MDEAHAKRIPVVNEDGTLAGIIALDNMVVHLAGEGAHVSAQLDKWPASFDLNLHGDD</sequence>
<dbReference type="SUPFAM" id="SSF54631">
    <property type="entry name" value="CBS-domain pair"/>
    <property type="match status" value="1"/>
</dbReference>
<proteinExistence type="predicted"/>
<dbReference type="AlphaFoldDB" id="A0ABD5QI97"/>
<name>A0ABD5QI97_9EURY</name>